<comment type="caution">
    <text evidence="4">The sequence shown here is derived from an EMBL/GenBank/DDBJ whole genome shotgun (WGS) entry which is preliminary data.</text>
</comment>
<dbReference type="Gene3D" id="1.10.260.40">
    <property type="entry name" value="lambda repressor-like DNA-binding domains"/>
    <property type="match status" value="1"/>
</dbReference>
<keyword evidence="5" id="KW-1185">Reference proteome</keyword>
<feature type="transmembrane region" description="Helical" evidence="2">
    <location>
        <begin position="121"/>
        <end position="148"/>
    </location>
</feature>
<reference evidence="4 5" key="1">
    <citation type="submission" date="2018-03" db="EMBL/GenBank/DDBJ databases">
        <title>Genomic Encyclopedia of Archaeal and Bacterial Type Strains, Phase II (KMG-II): from individual species to whole genera.</title>
        <authorList>
            <person name="Goeker M."/>
        </authorList>
    </citation>
    <scope>NUCLEOTIDE SEQUENCE [LARGE SCALE GENOMIC DNA]</scope>
    <source>
        <strain evidence="4 5">DSM 13175</strain>
    </source>
</reference>
<accession>A0A2T0W9J0</accession>
<evidence type="ECO:0000256" key="1">
    <source>
        <dbReference type="ARBA" id="ARBA00023125"/>
    </source>
</evidence>
<dbReference type="RefSeq" id="WP_106192111.1">
    <property type="nucleotide sequence ID" value="NZ_PVTO01000006.1"/>
</dbReference>
<dbReference type="SMART" id="SM00530">
    <property type="entry name" value="HTH_XRE"/>
    <property type="match status" value="1"/>
</dbReference>
<dbReference type="GO" id="GO:0003677">
    <property type="term" value="F:DNA binding"/>
    <property type="evidence" value="ECO:0007669"/>
    <property type="project" value="UniProtKB-KW"/>
</dbReference>
<keyword evidence="2" id="KW-0812">Transmembrane</keyword>
<feature type="transmembrane region" description="Helical" evidence="2">
    <location>
        <begin position="154"/>
        <end position="179"/>
    </location>
</feature>
<name>A0A2T0W9J0_9LACT</name>
<evidence type="ECO:0000313" key="5">
    <source>
        <dbReference type="Proteomes" id="UP000238205"/>
    </source>
</evidence>
<dbReference type="AlphaFoldDB" id="A0A2T0W9J0"/>
<protein>
    <submittedName>
        <fullName evidence="4">DNA-binding XRE family transcriptional regulator</fullName>
    </submittedName>
</protein>
<evidence type="ECO:0000259" key="3">
    <source>
        <dbReference type="PROSITE" id="PS50943"/>
    </source>
</evidence>
<dbReference type="CDD" id="cd00093">
    <property type="entry name" value="HTH_XRE"/>
    <property type="match status" value="1"/>
</dbReference>
<gene>
    <name evidence="4" type="ORF">CLV38_10679</name>
</gene>
<proteinExistence type="predicted"/>
<keyword evidence="2" id="KW-1133">Transmembrane helix</keyword>
<organism evidence="4 5">
    <name type="scientific">Alkalibacterium olivapovliticus</name>
    <dbReference type="NCBI Taxonomy" id="99907"/>
    <lineage>
        <taxon>Bacteria</taxon>
        <taxon>Bacillati</taxon>
        <taxon>Bacillota</taxon>
        <taxon>Bacilli</taxon>
        <taxon>Lactobacillales</taxon>
        <taxon>Carnobacteriaceae</taxon>
        <taxon>Alkalibacterium</taxon>
    </lineage>
</organism>
<keyword evidence="2" id="KW-0472">Membrane</keyword>
<evidence type="ECO:0000256" key="2">
    <source>
        <dbReference type="SAM" id="Phobius"/>
    </source>
</evidence>
<dbReference type="InterPro" id="IPR010982">
    <property type="entry name" value="Lambda_DNA-bd_dom_sf"/>
</dbReference>
<feature type="domain" description="HTH cro/C1-type" evidence="3">
    <location>
        <begin position="7"/>
        <end position="61"/>
    </location>
</feature>
<dbReference type="OrthoDB" id="9805856at2"/>
<dbReference type="PROSITE" id="PS50943">
    <property type="entry name" value="HTH_CROC1"/>
    <property type="match status" value="1"/>
</dbReference>
<dbReference type="SUPFAM" id="SSF47413">
    <property type="entry name" value="lambda repressor-like DNA-binding domains"/>
    <property type="match status" value="1"/>
</dbReference>
<keyword evidence="1 4" id="KW-0238">DNA-binding</keyword>
<dbReference type="PANTHER" id="PTHR46558">
    <property type="entry name" value="TRACRIPTIONAL REGULATORY PROTEIN-RELATED-RELATED"/>
    <property type="match status" value="1"/>
</dbReference>
<evidence type="ECO:0000313" key="4">
    <source>
        <dbReference type="EMBL" id="PRY83174.1"/>
    </source>
</evidence>
<dbReference type="Pfam" id="PF01381">
    <property type="entry name" value="HTH_3"/>
    <property type="match status" value="1"/>
</dbReference>
<dbReference type="PANTHER" id="PTHR46558:SF13">
    <property type="entry name" value="HTH-TYPE TRANSCRIPTIONAL REGULATOR IMMR"/>
    <property type="match status" value="1"/>
</dbReference>
<dbReference type="Proteomes" id="UP000238205">
    <property type="component" value="Unassembled WGS sequence"/>
</dbReference>
<dbReference type="InterPro" id="IPR001387">
    <property type="entry name" value="Cro/C1-type_HTH"/>
</dbReference>
<sequence>MDIGDKIIYLRTKEKLSQAKLADIIFVSRQAISRWENGHTHPELETVKLLSKTFGYPLEWFLTEEYGTDYLGDQMQDNVPAVNKLKVHIENTSVKSKRKYTLPAKDAVSHLKLNKWMAVNYLLIALFPGFFFPKLLILTIPVALLALYTTTNRLLIGVLLSLTTVLTLLELLSLLTLYFNWFVQTDIQEVVNLILIPIL</sequence>
<dbReference type="EMBL" id="PVTO01000006">
    <property type="protein sequence ID" value="PRY83174.1"/>
    <property type="molecule type" value="Genomic_DNA"/>
</dbReference>